<feature type="domain" description="PPIase FKBP-type" evidence="8">
    <location>
        <begin position="67"/>
        <end position="121"/>
    </location>
</feature>
<reference evidence="9" key="1">
    <citation type="submission" date="2014-12" db="EMBL/GenBank/DDBJ databases">
        <title>Insight into the proteome of Arion vulgaris.</title>
        <authorList>
            <person name="Aradska J."/>
            <person name="Bulat T."/>
            <person name="Smidak R."/>
            <person name="Sarate P."/>
            <person name="Gangsoo J."/>
            <person name="Sialana F."/>
            <person name="Bilban M."/>
            <person name="Lubec G."/>
        </authorList>
    </citation>
    <scope>NUCLEOTIDE SEQUENCE</scope>
    <source>
        <tissue evidence="9">Skin</tissue>
    </source>
</reference>
<dbReference type="PANTHER" id="PTHR45779:SF14">
    <property type="entry name" value="PEPTIDYLPROLYL ISOMERASE"/>
    <property type="match status" value="1"/>
</dbReference>
<dbReference type="PANTHER" id="PTHR45779">
    <property type="entry name" value="PEPTIDYLPROLYL ISOMERASE"/>
    <property type="match status" value="1"/>
</dbReference>
<keyword evidence="3 5" id="KW-0697">Rotamase</keyword>
<evidence type="ECO:0000313" key="9">
    <source>
        <dbReference type="EMBL" id="CEK49057.1"/>
    </source>
</evidence>
<dbReference type="GO" id="GO:0005783">
    <property type="term" value="C:endoplasmic reticulum"/>
    <property type="evidence" value="ECO:0007669"/>
    <property type="project" value="TreeGrafter"/>
</dbReference>
<accession>A0A0B6XYA9</accession>
<evidence type="ECO:0000256" key="3">
    <source>
        <dbReference type="ARBA" id="ARBA00023110"/>
    </source>
</evidence>
<organism evidence="9">
    <name type="scientific">Arion vulgaris</name>
    <dbReference type="NCBI Taxonomy" id="1028688"/>
    <lineage>
        <taxon>Eukaryota</taxon>
        <taxon>Metazoa</taxon>
        <taxon>Spiralia</taxon>
        <taxon>Lophotrochozoa</taxon>
        <taxon>Mollusca</taxon>
        <taxon>Gastropoda</taxon>
        <taxon>Heterobranchia</taxon>
        <taxon>Euthyneura</taxon>
        <taxon>Panpulmonata</taxon>
        <taxon>Eupulmonata</taxon>
        <taxon>Stylommatophora</taxon>
        <taxon>Helicina</taxon>
        <taxon>Arionoidea</taxon>
        <taxon>Arionidae</taxon>
        <taxon>Arion</taxon>
    </lineage>
</organism>
<proteinExistence type="predicted"/>
<keyword evidence="4 5" id="KW-0413">Isomerase</keyword>
<comment type="catalytic activity">
    <reaction evidence="1 5">
        <text>[protein]-peptidylproline (omega=180) = [protein]-peptidylproline (omega=0)</text>
        <dbReference type="Rhea" id="RHEA:16237"/>
        <dbReference type="Rhea" id="RHEA-COMP:10747"/>
        <dbReference type="Rhea" id="RHEA-COMP:10748"/>
        <dbReference type="ChEBI" id="CHEBI:83833"/>
        <dbReference type="ChEBI" id="CHEBI:83834"/>
        <dbReference type="EC" id="5.2.1.8"/>
    </reaction>
</comment>
<feature type="region of interest" description="Disordered" evidence="6">
    <location>
        <begin position="24"/>
        <end position="46"/>
    </location>
</feature>
<evidence type="ECO:0000256" key="1">
    <source>
        <dbReference type="ARBA" id="ARBA00000971"/>
    </source>
</evidence>
<evidence type="ECO:0000256" key="5">
    <source>
        <dbReference type="PROSITE-ProRule" id="PRU00277"/>
    </source>
</evidence>
<feature type="compositionally biased region" description="Acidic residues" evidence="6">
    <location>
        <begin position="24"/>
        <end position="43"/>
    </location>
</feature>
<dbReference type="SUPFAM" id="SSF54534">
    <property type="entry name" value="FKBP-like"/>
    <property type="match status" value="1"/>
</dbReference>
<evidence type="ECO:0000256" key="4">
    <source>
        <dbReference type="ARBA" id="ARBA00023235"/>
    </source>
</evidence>
<feature type="signal peptide" evidence="7">
    <location>
        <begin position="1"/>
        <end position="21"/>
    </location>
</feature>
<dbReference type="EMBL" id="HACG01002192">
    <property type="protein sequence ID" value="CEK49057.1"/>
    <property type="molecule type" value="Transcribed_RNA"/>
</dbReference>
<protein>
    <recommendedName>
        <fullName evidence="2 5">peptidylprolyl isomerase</fullName>
        <ecNumber evidence="2 5">5.2.1.8</ecNumber>
    </recommendedName>
</protein>
<dbReference type="InterPro" id="IPR001179">
    <property type="entry name" value="PPIase_FKBP_dom"/>
</dbReference>
<evidence type="ECO:0000259" key="8">
    <source>
        <dbReference type="PROSITE" id="PS50059"/>
    </source>
</evidence>
<dbReference type="InterPro" id="IPR046357">
    <property type="entry name" value="PPIase_dom_sf"/>
</dbReference>
<name>A0A0B6XYA9_9EUPU</name>
<dbReference type="EC" id="5.2.1.8" evidence="2 5"/>
<dbReference type="PROSITE" id="PS50059">
    <property type="entry name" value="FKBP_PPIASE"/>
    <property type="match status" value="1"/>
</dbReference>
<keyword evidence="7" id="KW-0732">Signal</keyword>
<feature type="chain" id="PRO_5002126193" description="peptidylprolyl isomerase" evidence="7">
    <location>
        <begin position="22"/>
        <end position="121"/>
    </location>
</feature>
<dbReference type="Gene3D" id="3.10.50.40">
    <property type="match status" value="1"/>
</dbReference>
<dbReference type="GO" id="GO:0003755">
    <property type="term" value="F:peptidyl-prolyl cis-trans isomerase activity"/>
    <property type="evidence" value="ECO:0007669"/>
    <property type="project" value="UniProtKB-KW"/>
</dbReference>
<sequence length="121" mass="13481">MSPKFIASVFIALLFVMAVVADVDEEDESEDEPETGFEEEGDSESDKVIIEITSPAPDDCQRKSKRYDQLSMHYVGTISKTGVKFDASYDRNQPFSFQLGAGQVIKGWDEGLTDMCVGEKR</sequence>
<gene>
    <name evidence="9" type="primary">ORF6239</name>
</gene>
<evidence type="ECO:0000256" key="6">
    <source>
        <dbReference type="SAM" id="MobiDB-lite"/>
    </source>
</evidence>
<evidence type="ECO:0000256" key="2">
    <source>
        <dbReference type="ARBA" id="ARBA00013194"/>
    </source>
</evidence>
<dbReference type="Pfam" id="PF00254">
    <property type="entry name" value="FKBP_C"/>
    <property type="match status" value="1"/>
</dbReference>
<evidence type="ECO:0000256" key="7">
    <source>
        <dbReference type="SAM" id="SignalP"/>
    </source>
</evidence>
<dbReference type="InterPro" id="IPR044609">
    <property type="entry name" value="FKBP2/11"/>
</dbReference>
<feature type="non-terminal residue" evidence="9">
    <location>
        <position position="121"/>
    </location>
</feature>
<dbReference type="AlphaFoldDB" id="A0A0B6XYA9"/>